<name>A0A177WHB5_BATDL</name>
<proteinExistence type="predicted"/>
<dbReference type="Proteomes" id="UP000077115">
    <property type="component" value="Unassembled WGS sequence"/>
</dbReference>
<protein>
    <submittedName>
        <fullName evidence="1">Uncharacterized protein</fullName>
    </submittedName>
</protein>
<reference evidence="1 2" key="2">
    <citation type="submission" date="2016-05" db="EMBL/GenBank/DDBJ databases">
        <title>Lineage-specific infection strategies underlie the spectrum of fungal disease in amphibians.</title>
        <authorList>
            <person name="Cuomo C.A."/>
            <person name="Farrer R.A."/>
            <person name="James T."/>
            <person name="Longcore J."/>
            <person name="Birren B."/>
        </authorList>
    </citation>
    <scope>NUCLEOTIDE SEQUENCE [LARGE SCALE GENOMIC DNA]</scope>
    <source>
        <strain evidence="1 2">JEL423</strain>
    </source>
</reference>
<dbReference type="VEuPathDB" id="FungiDB:BDEG_23347"/>
<evidence type="ECO:0000313" key="2">
    <source>
        <dbReference type="Proteomes" id="UP000077115"/>
    </source>
</evidence>
<sequence length="44" mass="5185">MQQPVIVLNTNTERTQGRKAQLSNIQAAKSYRMYSSRYYRCLLC</sequence>
<reference evidence="1 2" key="1">
    <citation type="submission" date="2006-10" db="EMBL/GenBank/DDBJ databases">
        <title>The Genome Sequence of Batrachochytrium dendrobatidis JEL423.</title>
        <authorList>
            <consortium name="The Broad Institute Genome Sequencing Platform"/>
            <person name="Birren B."/>
            <person name="Lander E."/>
            <person name="Galagan J."/>
            <person name="Cuomo C."/>
            <person name="Devon K."/>
            <person name="Jaffe D."/>
            <person name="Butler J."/>
            <person name="Alvarez P."/>
            <person name="Gnerre S."/>
            <person name="Grabherr M."/>
            <person name="Kleber M."/>
            <person name="Mauceli E."/>
            <person name="Brockman W."/>
            <person name="Young S."/>
            <person name="LaButti K."/>
            <person name="Sykes S."/>
            <person name="DeCaprio D."/>
            <person name="Crawford M."/>
            <person name="Koehrsen M."/>
            <person name="Engels R."/>
            <person name="Montgomery P."/>
            <person name="Pearson M."/>
            <person name="Howarth C."/>
            <person name="Larson L."/>
            <person name="White J."/>
            <person name="O'Leary S."/>
            <person name="Kodira C."/>
            <person name="Zeng Q."/>
            <person name="Yandava C."/>
            <person name="Alvarado L."/>
            <person name="Longcore J."/>
            <person name="James T."/>
        </authorList>
    </citation>
    <scope>NUCLEOTIDE SEQUENCE [LARGE SCALE GENOMIC DNA]</scope>
    <source>
        <strain evidence="1 2">JEL423</strain>
    </source>
</reference>
<organism evidence="1 2">
    <name type="scientific">Batrachochytrium dendrobatidis (strain JEL423)</name>
    <dbReference type="NCBI Taxonomy" id="403673"/>
    <lineage>
        <taxon>Eukaryota</taxon>
        <taxon>Fungi</taxon>
        <taxon>Fungi incertae sedis</taxon>
        <taxon>Chytridiomycota</taxon>
        <taxon>Chytridiomycota incertae sedis</taxon>
        <taxon>Chytridiomycetes</taxon>
        <taxon>Rhizophydiales</taxon>
        <taxon>Rhizophydiales incertae sedis</taxon>
        <taxon>Batrachochytrium</taxon>
    </lineage>
</organism>
<evidence type="ECO:0000313" key="1">
    <source>
        <dbReference type="EMBL" id="OAJ39508.1"/>
    </source>
</evidence>
<dbReference type="EMBL" id="DS022303">
    <property type="protein sequence ID" value="OAJ39508.1"/>
    <property type="molecule type" value="Genomic_DNA"/>
</dbReference>
<gene>
    <name evidence="1" type="ORF">BDEG_23347</name>
</gene>
<accession>A0A177WHB5</accession>
<dbReference type="AlphaFoldDB" id="A0A177WHB5"/>